<dbReference type="PATRIC" id="fig|84531.8.peg.4314"/>
<dbReference type="GO" id="GO:0003841">
    <property type="term" value="F:1-acylglycerol-3-phosphate O-acyltransferase activity"/>
    <property type="evidence" value="ECO:0007669"/>
    <property type="project" value="TreeGrafter"/>
</dbReference>
<dbReference type="EMBL" id="CP011129">
    <property type="protein sequence ID" value="ALN82423.1"/>
    <property type="molecule type" value="Genomic_DNA"/>
</dbReference>
<gene>
    <name evidence="5" type="ORF">LA76x_4312</name>
</gene>
<proteinExistence type="predicted"/>
<dbReference type="AlphaFoldDB" id="A0A0S2FFZ8"/>
<keyword evidence="2 5" id="KW-0808">Transferase</keyword>
<keyword evidence="3 5" id="KW-0012">Acyltransferase</keyword>
<evidence type="ECO:0000256" key="3">
    <source>
        <dbReference type="ARBA" id="ARBA00023315"/>
    </source>
</evidence>
<dbReference type="RefSeq" id="WP_057919159.1">
    <property type="nucleotide sequence ID" value="NZ_CP011129.1"/>
</dbReference>
<dbReference type="KEGG" id="lab:LA76x_4312"/>
<dbReference type="Pfam" id="PF01553">
    <property type="entry name" value="Acyltransferase"/>
    <property type="match status" value="1"/>
</dbReference>
<dbReference type="Proteomes" id="UP000060787">
    <property type="component" value="Chromosome"/>
</dbReference>
<comment type="pathway">
    <text evidence="1">Lipid metabolism.</text>
</comment>
<dbReference type="SMART" id="SM00563">
    <property type="entry name" value="PlsC"/>
    <property type="match status" value="1"/>
</dbReference>
<dbReference type="PANTHER" id="PTHR10434:SF11">
    <property type="entry name" value="1-ACYL-SN-GLYCEROL-3-PHOSPHATE ACYLTRANSFERASE"/>
    <property type="match status" value="1"/>
</dbReference>
<dbReference type="SUPFAM" id="SSF69593">
    <property type="entry name" value="Glycerol-3-phosphate (1)-acyltransferase"/>
    <property type="match status" value="1"/>
</dbReference>
<name>A0A0S2FFZ8_LYSAN</name>
<evidence type="ECO:0000256" key="2">
    <source>
        <dbReference type="ARBA" id="ARBA00022679"/>
    </source>
</evidence>
<dbReference type="GO" id="GO:0006654">
    <property type="term" value="P:phosphatidic acid biosynthetic process"/>
    <property type="evidence" value="ECO:0007669"/>
    <property type="project" value="TreeGrafter"/>
</dbReference>
<dbReference type="CDD" id="cd07989">
    <property type="entry name" value="LPLAT_AGPAT-like"/>
    <property type="match status" value="1"/>
</dbReference>
<accession>A0A0S2FFZ8</accession>
<evidence type="ECO:0000256" key="1">
    <source>
        <dbReference type="ARBA" id="ARBA00005189"/>
    </source>
</evidence>
<sequence length="217" mass="24409">MISQWLASGFSGAIRLLTGARALWRCAPSSDHRVYYGNHVSHGDFVMIWSALPPALRREVRPVAGADYWQRDVLRRYLIREVFNGVLIERDPAERKQDAIETLCEAVDDGCSLILFPEGTRNQSDEPLLPFKSGLYHLAHRRPELEFVPVWIDNLARVMPKGKLLPLPLLCTATFGDTLRLGPDEDKPQFLERARNALLALSDHAHAHDHGGQAGRS</sequence>
<protein>
    <submittedName>
        <fullName evidence="5">Acyltransferase family protein</fullName>
    </submittedName>
</protein>
<dbReference type="STRING" id="84531.LA76x_4312"/>
<evidence type="ECO:0000313" key="5">
    <source>
        <dbReference type="EMBL" id="ALN82423.1"/>
    </source>
</evidence>
<evidence type="ECO:0000259" key="4">
    <source>
        <dbReference type="SMART" id="SM00563"/>
    </source>
</evidence>
<dbReference type="eggNOG" id="COG0204">
    <property type="taxonomic scope" value="Bacteria"/>
</dbReference>
<reference evidence="5 6" key="1">
    <citation type="journal article" date="2015" name="BMC Genomics">
        <title>Comparative genomics and metabolic profiling of the genus Lysobacter.</title>
        <authorList>
            <person name="de Bruijn I."/>
            <person name="Cheng X."/>
            <person name="de Jager V."/>
            <person name="Exposito R.G."/>
            <person name="Watrous J."/>
            <person name="Patel N."/>
            <person name="Postma J."/>
            <person name="Dorrestein P.C."/>
            <person name="Kobayashi D."/>
            <person name="Raaijmakers J.M."/>
        </authorList>
    </citation>
    <scope>NUCLEOTIDE SEQUENCE [LARGE SCALE GENOMIC DNA]</scope>
    <source>
        <strain evidence="5 6">76</strain>
    </source>
</reference>
<feature type="domain" description="Phospholipid/glycerol acyltransferase" evidence="4">
    <location>
        <begin position="33"/>
        <end position="155"/>
    </location>
</feature>
<dbReference type="PANTHER" id="PTHR10434">
    <property type="entry name" value="1-ACYL-SN-GLYCEROL-3-PHOSPHATE ACYLTRANSFERASE"/>
    <property type="match status" value="1"/>
</dbReference>
<keyword evidence="6" id="KW-1185">Reference proteome</keyword>
<dbReference type="InterPro" id="IPR002123">
    <property type="entry name" value="Plipid/glycerol_acylTrfase"/>
</dbReference>
<evidence type="ECO:0000313" key="6">
    <source>
        <dbReference type="Proteomes" id="UP000060787"/>
    </source>
</evidence>
<organism evidence="5 6">
    <name type="scientific">Lysobacter antibioticus</name>
    <dbReference type="NCBI Taxonomy" id="84531"/>
    <lineage>
        <taxon>Bacteria</taxon>
        <taxon>Pseudomonadati</taxon>
        <taxon>Pseudomonadota</taxon>
        <taxon>Gammaproteobacteria</taxon>
        <taxon>Lysobacterales</taxon>
        <taxon>Lysobacteraceae</taxon>
        <taxon>Lysobacter</taxon>
    </lineage>
</organism>